<dbReference type="InterPro" id="IPR011990">
    <property type="entry name" value="TPR-like_helical_dom_sf"/>
</dbReference>
<evidence type="ECO:0000256" key="2">
    <source>
        <dbReference type="PROSITE-ProRule" id="PRU00708"/>
    </source>
</evidence>
<feature type="repeat" description="PPR" evidence="2">
    <location>
        <begin position="527"/>
        <end position="561"/>
    </location>
</feature>
<evidence type="ECO:0000313" key="5">
    <source>
        <dbReference type="EMBL" id="OAE24487.1"/>
    </source>
</evidence>
<feature type="domain" description="PROP1-like PPR" evidence="4">
    <location>
        <begin position="638"/>
        <end position="788"/>
    </location>
</feature>
<dbReference type="NCBIfam" id="TIGR00756">
    <property type="entry name" value="PPR"/>
    <property type="match status" value="9"/>
</dbReference>
<accession>A0A176VUQ2</accession>
<sequence length="1099" mass="119543">MQVSPGFVLQRYTPVLAAPRSGKRCRVKGTAIRASIPPDVAIAAITAAAAVLPACWLYSRRFKLAATISSSSDKTESGVIATAFGKPSNIVAQTEILPTPAQGIGLKSAVDIREVSEPTDYVSESHNSNVENELKEQEHRFLSGFLASTSESATAEIIGDHAEVLEDLRTDQPIVDSRSEHVNLLSPLLPFNTADEDSADTVQRNLTEASSSLEGDMLAFPMVGRYPSLDRKEELSGNNIDSPENKSDAGISSDGASGHLIEKEEDSAGGRDTEGSELQNNIIVNEKVESISAGWTNADTLSTIELETTDVMGKTVGLGLNTSSGKSKDTRSHPANEVQSRDLRMVHNIAPSMADDTKTSNKSKKLVDKSKGRIVPRILSEILPIEESADADLHLRIYRALLSSERIQDCVLLLEAMDKVRILDTSKIHQSRFFNSCKKQKAVREAFRFTRLLSRPTLQTFNMLISVCREARDVDGGLKALSVAEKSGVKPDAILYTTLISTCAKAGKVDIAFKVYHDMEAAGVLPNIKTYGSLIDGCARAGQVAKAFGVYGIMLSKQVKPDLAIFNTLINACGRAGSLERAFDVLADMKREPCFLQPNHVTYGALMSACAKSGQVERAFDVYRSMRKSGMKGTPECYTAAVHACSQTGDIDLALTVLEDMKKDGVQPDEILFSALVDVAGHANDVDGAFKILDNMKAFGMSPNSITYSAVMGVCSNTGNWERALKLYHEIRARGLLPTVSTFNALITALSDAKQTHEAFSVVDEMKGARVMPDQITYSILLEACQVMHDPDKAFHLYAKAKAEGVVPNESICESVIGICYASIRSRLPAPAYLQPRGVVTGPSFEEPKKQWTNWALSVYRQTVAAGYTPTLKSLSLLLGCLRKHEAQQDKSLSEDTLFPHDDIPKDLPSLILDAGGLYDPRAFVFFEEAASLGVVPPLNYTAGPITLNAEMLPSYVAEVSLLTLLQGLKKRHDAGAQLYPVTIKHFFEMKQTLTATREIKKLAISGRSGQSMAALLRRLRLHYQGHESSGKLLITVASMKKSWKPATQSQTVAKIQNYQGLASLRPRNVFVAKGIAEQQRAIRFGDGPTSPSKVDFTE</sequence>
<keyword evidence="6" id="KW-1185">Reference proteome</keyword>
<evidence type="ECO:0000256" key="3">
    <source>
        <dbReference type="SAM" id="MobiDB-lite"/>
    </source>
</evidence>
<dbReference type="PROSITE" id="PS51375">
    <property type="entry name" value="PPR"/>
    <property type="match status" value="10"/>
</dbReference>
<proteinExistence type="predicted"/>
<evidence type="ECO:0000256" key="1">
    <source>
        <dbReference type="ARBA" id="ARBA00022737"/>
    </source>
</evidence>
<evidence type="ECO:0000313" key="6">
    <source>
        <dbReference type="Proteomes" id="UP000077202"/>
    </source>
</evidence>
<dbReference type="Gene3D" id="1.25.40.10">
    <property type="entry name" value="Tetratricopeptide repeat domain"/>
    <property type="match status" value="3"/>
</dbReference>
<dbReference type="Pfam" id="PF01535">
    <property type="entry name" value="PPR"/>
    <property type="match status" value="1"/>
</dbReference>
<dbReference type="EMBL" id="LVLJ01002594">
    <property type="protein sequence ID" value="OAE24487.1"/>
    <property type="molecule type" value="Genomic_DNA"/>
</dbReference>
<feature type="repeat" description="PPR" evidence="2">
    <location>
        <begin position="739"/>
        <end position="773"/>
    </location>
</feature>
<feature type="region of interest" description="Disordered" evidence="3">
    <location>
        <begin position="233"/>
        <end position="257"/>
    </location>
</feature>
<feature type="repeat" description="PPR" evidence="2">
    <location>
        <begin position="704"/>
        <end position="738"/>
    </location>
</feature>
<dbReference type="InterPro" id="IPR033443">
    <property type="entry name" value="PROP1-like_PPR_dom"/>
</dbReference>
<reference evidence="5" key="1">
    <citation type="submission" date="2016-03" db="EMBL/GenBank/DDBJ databases">
        <title>Mechanisms controlling the formation of the plant cell surface in tip-growing cells are functionally conserved among land plants.</title>
        <authorList>
            <person name="Honkanen S."/>
            <person name="Jones V.A."/>
            <person name="Morieri G."/>
            <person name="Champion C."/>
            <person name="Hetherington A.J."/>
            <person name="Kelly S."/>
            <person name="Saint-Marcoux D."/>
            <person name="Proust H."/>
            <person name="Prescott H."/>
            <person name="Dolan L."/>
        </authorList>
    </citation>
    <scope>NUCLEOTIDE SEQUENCE [LARGE SCALE GENOMIC DNA]</scope>
    <source>
        <tissue evidence="5">Whole gametophyte</tissue>
    </source>
</reference>
<dbReference type="Proteomes" id="UP000077202">
    <property type="component" value="Unassembled WGS sequence"/>
</dbReference>
<feature type="repeat" description="PPR" evidence="2">
    <location>
        <begin position="774"/>
        <end position="808"/>
    </location>
</feature>
<comment type="caution">
    <text evidence="5">The sequence shown here is derived from an EMBL/GenBank/DDBJ whole genome shotgun (WGS) entry which is preliminary data.</text>
</comment>
<protein>
    <recommendedName>
        <fullName evidence="4">PROP1-like PPR domain-containing protein</fullName>
    </recommendedName>
</protein>
<dbReference type="InterPro" id="IPR053303">
    <property type="entry name" value="Chloroplast_PPR"/>
</dbReference>
<dbReference type="InterPro" id="IPR002885">
    <property type="entry name" value="PPR_rpt"/>
</dbReference>
<feature type="repeat" description="PPR" evidence="2">
    <location>
        <begin position="599"/>
        <end position="633"/>
    </location>
</feature>
<name>A0A176VUQ2_MARPO</name>
<feature type="compositionally biased region" description="Low complexity" evidence="3">
    <location>
        <begin position="248"/>
        <end position="257"/>
    </location>
</feature>
<dbReference type="PANTHER" id="PTHR47935:SF1">
    <property type="entry name" value="PENTATRICOPEPTIDE REPEAT-CONTAINING PROTEIN MRL1, CHLOROPLASTIC"/>
    <property type="match status" value="1"/>
</dbReference>
<feature type="repeat" description="PPR" evidence="2">
    <location>
        <begin position="562"/>
        <end position="596"/>
    </location>
</feature>
<dbReference type="PANTHER" id="PTHR47935">
    <property type="entry name" value="PENTATRICOPEPTIDE REPEAT-CONTAINING PROTEIN MRL1, CHLOROPLASTIC"/>
    <property type="match status" value="1"/>
</dbReference>
<keyword evidence="1" id="KW-0677">Repeat</keyword>
<feature type="domain" description="PROP1-like PPR" evidence="4">
    <location>
        <begin position="458"/>
        <end position="591"/>
    </location>
</feature>
<dbReference type="AlphaFoldDB" id="A0A176VUQ2"/>
<feature type="repeat" description="PPR" evidence="2">
    <location>
        <begin position="457"/>
        <end position="491"/>
    </location>
</feature>
<dbReference type="Pfam" id="PF17177">
    <property type="entry name" value="PPR_long"/>
    <property type="match status" value="2"/>
</dbReference>
<feature type="repeat" description="PPR" evidence="2">
    <location>
        <begin position="669"/>
        <end position="703"/>
    </location>
</feature>
<evidence type="ECO:0000259" key="4">
    <source>
        <dbReference type="Pfam" id="PF17177"/>
    </source>
</evidence>
<organism evidence="5 6">
    <name type="scientific">Marchantia polymorpha subsp. ruderalis</name>
    <dbReference type="NCBI Taxonomy" id="1480154"/>
    <lineage>
        <taxon>Eukaryota</taxon>
        <taxon>Viridiplantae</taxon>
        <taxon>Streptophyta</taxon>
        <taxon>Embryophyta</taxon>
        <taxon>Marchantiophyta</taxon>
        <taxon>Marchantiopsida</taxon>
        <taxon>Marchantiidae</taxon>
        <taxon>Marchantiales</taxon>
        <taxon>Marchantiaceae</taxon>
        <taxon>Marchantia</taxon>
    </lineage>
</organism>
<feature type="repeat" description="PPR" evidence="2">
    <location>
        <begin position="492"/>
        <end position="526"/>
    </location>
</feature>
<feature type="repeat" description="PPR" evidence="2">
    <location>
        <begin position="634"/>
        <end position="668"/>
    </location>
</feature>
<gene>
    <name evidence="5" type="ORF">AXG93_1615s1410</name>
</gene>